<comment type="subcellular location">
    <subcellularLocation>
        <location evidence="1">Cell outer membrane</location>
    </subcellularLocation>
</comment>
<dbReference type="Gene3D" id="1.25.40.390">
    <property type="match status" value="1"/>
</dbReference>
<evidence type="ECO:0000256" key="5">
    <source>
        <dbReference type="ARBA" id="ARBA00023237"/>
    </source>
</evidence>
<dbReference type="RefSeq" id="WP_082752956.1">
    <property type="nucleotide sequence ID" value="NZ_CP014227.1"/>
</dbReference>
<dbReference type="SUPFAM" id="SSF48452">
    <property type="entry name" value="TPR-like"/>
    <property type="match status" value="1"/>
</dbReference>
<comment type="similarity">
    <text evidence="2">Belongs to the SusD family.</text>
</comment>
<accession>A0AAX2GY70</accession>
<evidence type="ECO:0000313" key="7">
    <source>
        <dbReference type="EMBL" id="SNV10843.1"/>
    </source>
</evidence>
<name>A0AAX2GY70_9FLAO</name>
<evidence type="ECO:0000256" key="1">
    <source>
        <dbReference type="ARBA" id="ARBA00004442"/>
    </source>
</evidence>
<dbReference type="EMBL" id="LT906449">
    <property type="protein sequence ID" value="SNV10843.1"/>
    <property type="molecule type" value="Genomic_DNA"/>
</dbReference>
<evidence type="ECO:0000256" key="4">
    <source>
        <dbReference type="ARBA" id="ARBA00023136"/>
    </source>
</evidence>
<evidence type="ECO:0000256" key="3">
    <source>
        <dbReference type="ARBA" id="ARBA00022729"/>
    </source>
</evidence>
<dbReference type="InterPro" id="IPR012944">
    <property type="entry name" value="SusD_RagB_dom"/>
</dbReference>
<keyword evidence="5" id="KW-0998">Cell outer membrane</keyword>
<protein>
    <submittedName>
        <fullName evidence="7">TonB-linked outer membrane protein, SusC/RagA family</fullName>
    </submittedName>
</protein>
<dbReference type="AlphaFoldDB" id="A0AAX2GY70"/>
<dbReference type="Pfam" id="PF07980">
    <property type="entry name" value="SusD_RagB"/>
    <property type="match status" value="1"/>
</dbReference>
<reference evidence="7 8" key="1">
    <citation type="submission" date="2017-06" db="EMBL/GenBank/DDBJ databases">
        <authorList>
            <consortium name="Pathogen Informatics"/>
        </authorList>
    </citation>
    <scope>NUCLEOTIDE SEQUENCE [LARGE SCALE GENOMIC DNA]</scope>
    <source>
        <strain evidence="7 8">NCTC12947</strain>
    </source>
</reference>
<evidence type="ECO:0000313" key="8">
    <source>
        <dbReference type="Proteomes" id="UP000215539"/>
    </source>
</evidence>
<organism evidence="7 8">
    <name type="scientific">Capnocytophaga haemolytica</name>
    <dbReference type="NCBI Taxonomy" id="45243"/>
    <lineage>
        <taxon>Bacteria</taxon>
        <taxon>Pseudomonadati</taxon>
        <taxon>Bacteroidota</taxon>
        <taxon>Flavobacteriia</taxon>
        <taxon>Flavobacteriales</taxon>
        <taxon>Flavobacteriaceae</taxon>
        <taxon>Capnocytophaga</taxon>
    </lineage>
</organism>
<evidence type="ECO:0000256" key="2">
    <source>
        <dbReference type="ARBA" id="ARBA00006275"/>
    </source>
</evidence>
<evidence type="ECO:0000259" key="6">
    <source>
        <dbReference type="Pfam" id="PF07980"/>
    </source>
</evidence>
<dbReference type="GO" id="GO:0009279">
    <property type="term" value="C:cell outer membrane"/>
    <property type="evidence" value="ECO:0007669"/>
    <property type="project" value="UniProtKB-SubCell"/>
</dbReference>
<sequence length="622" mass="70742">MSINYSTNFRLSEPTRLPNMLDSETFAYYWNDAAANAGEQAQFSDEVIEKIKLHKAGVLKDGTEWDTTNNNWRMYTTSFANTNWFKQFYRKWAPAQEHNLSVRGGSEKMSYYFSAGWLNQEGLIRYNTDIFDRYSLNGKISAQILPYYEVAHFILEDLDKAISMLKSSPVEGKNRISKEVAQLCSRVALYEGTWLKYHKGTARVPGGPGWPGAKMDYLSGFTINIDSEIDYFLTEAMASAKEVAEKFSLTDNNHNVDWTNTNIFDNPYFKMFGDVNMTGYSEILLWRQYNSQFIGHHTMGYLTQGANSGYTKGFVDTFLMKSGLPYYAAGTDYKGDVLIKNVRENRDERLQLFMRAPGDYIVTKNPNKIAPDPGLLEIKENRSVTGYDVVKGVYNDIAASSAEILSTSGCIIFRATEAYLNYIEASYEKEGALNGTALNYWGQLRTRAGLPADPNVTIAVTDLDKENDWAVYSAGAKVDPTLYNIRRERRCELIAEGMRWADLRRWCALDQVKNYQIEGVNLWAELYKSTRYKDKKTGKDLLVTLPNANPTVSAKSVSTYLRPYQIVQANNLYYNAYTWTPAHYLSPIPYDNFWLASHTNSADNSVIYQNPGWPVAPNRGAL</sequence>
<keyword evidence="4" id="KW-0472">Membrane</keyword>
<keyword evidence="3" id="KW-0732">Signal</keyword>
<proteinExistence type="inferred from homology"/>
<feature type="domain" description="RagB/SusD" evidence="6">
    <location>
        <begin position="303"/>
        <end position="613"/>
    </location>
</feature>
<dbReference type="Proteomes" id="UP000215539">
    <property type="component" value="Chromosome 1"/>
</dbReference>
<dbReference type="InterPro" id="IPR011990">
    <property type="entry name" value="TPR-like_helical_dom_sf"/>
</dbReference>
<gene>
    <name evidence="7" type="ORF">SAMEA44541418_01379</name>
</gene>